<feature type="binding site" evidence="13">
    <location>
        <position position="49"/>
    </location>
    <ligand>
        <name>pyruvate</name>
        <dbReference type="ChEBI" id="CHEBI:15361"/>
    </ligand>
</feature>
<keyword evidence="6" id="KW-0963">Cytoplasm</keyword>
<dbReference type="EC" id="4.1.3.3" evidence="5"/>
<evidence type="ECO:0000256" key="5">
    <source>
        <dbReference type="ARBA" id="ARBA00012911"/>
    </source>
</evidence>
<accession>A0AAN9ARZ6</accession>
<dbReference type="Gene3D" id="3.20.20.70">
    <property type="entry name" value="Aldolase class I"/>
    <property type="match status" value="1"/>
</dbReference>
<evidence type="ECO:0000256" key="9">
    <source>
        <dbReference type="ARBA" id="ARBA00023277"/>
    </source>
</evidence>
<evidence type="ECO:0000256" key="3">
    <source>
        <dbReference type="ARBA" id="ARBA00006324"/>
    </source>
</evidence>
<evidence type="ECO:0000256" key="6">
    <source>
        <dbReference type="ARBA" id="ARBA00022490"/>
    </source>
</evidence>
<evidence type="ECO:0000256" key="4">
    <source>
        <dbReference type="ARBA" id="ARBA00011881"/>
    </source>
</evidence>
<dbReference type="PANTHER" id="PTHR12128:SF21">
    <property type="entry name" value="N-ACETYLNEURAMINATE LYASE"/>
    <property type="match status" value="1"/>
</dbReference>
<evidence type="ECO:0000256" key="10">
    <source>
        <dbReference type="ARBA" id="ARBA00044906"/>
    </source>
</evidence>
<protein>
    <recommendedName>
        <fullName evidence="5">N-acetylneuraminate lyase</fullName>
        <ecNumber evidence="5">4.1.3.3</ecNumber>
    </recommendedName>
</protein>
<keyword evidence="15" id="KW-1185">Reference proteome</keyword>
<dbReference type="PRINTS" id="PR00146">
    <property type="entry name" value="DHPICSNTHASE"/>
</dbReference>
<gene>
    <name evidence="14" type="ORF">V1264_009701</name>
</gene>
<organism evidence="14 15">
    <name type="scientific">Littorina saxatilis</name>
    <dbReference type="NCBI Taxonomy" id="31220"/>
    <lineage>
        <taxon>Eukaryota</taxon>
        <taxon>Metazoa</taxon>
        <taxon>Spiralia</taxon>
        <taxon>Lophotrochozoa</taxon>
        <taxon>Mollusca</taxon>
        <taxon>Gastropoda</taxon>
        <taxon>Caenogastropoda</taxon>
        <taxon>Littorinimorpha</taxon>
        <taxon>Littorinoidea</taxon>
        <taxon>Littorinidae</taxon>
        <taxon>Littorina</taxon>
    </lineage>
</organism>
<keyword evidence="9" id="KW-0119">Carbohydrate metabolism</keyword>
<comment type="subunit">
    <text evidence="4">Homotetramer.</text>
</comment>
<dbReference type="GO" id="GO:0008747">
    <property type="term" value="F:N-acetylneuraminate lyase activity"/>
    <property type="evidence" value="ECO:0007669"/>
    <property type="project" value="UniProtKB-EC"/>
</dbReference>
<dbReference type="Proteomes" id="UP001374579">
    <property type="component" value="Unassembled WGS sequence"/>
</dbReference>
<comment type="catalytic activity">
    <reaction evidence="10">
        <text>aceneuramate = aldehydo-N-acetyl-D-mannosamine + pyruvate</text>
        <dbReference type="Rhea" id="RHEA:23296"/>
        <dbReference type="ChEBI" id="CHEBI:15361"/>
        <dbReference type="ChEBI" id="CHEBI:17122"/>
        <dbReference type="ChEBI" id="CHEBI:173083"/>
        <dbReference type="EC" id="4.1.3.3"/>
    </reaction>
</comment>
<keyword evidence="7 11" id="KW-0456">Lyase</keyword>
<dbReference type="SMART" id="SM01130">
    <property type="entry name" value="DHDPS"/>
    <property type="match status" value="1"/>
</dbReference>
<feature type="active site" description="Schiff-base intermediate with substrate" evidence="12">
    <location>
        <position position="172"/>
    </location>
</feature>
<evidence type="ECO:0000256" key="11">
    <source>
        <dbReference type="PIRNR" id="PIRNR001365"/>
    </source>
</evidence>
<evidence type="ECO:0000256" key="1">
    <source>
        <dbReference type="ARBA" id="ARBA00004496"/>
    </source>
</evidence>
<evidence type="ECO:0000256" key="8">
    <source>
        <dbReference type="ARBA" id="ARBA00023270"/>
    </source>
</evidence>
<comment type="subcellular location">
    <subcellularLocation>
        <location evidence="1">Cytoplasm</location>
    </subcellularLocation>
</comment>
<dbReference type="EMBL" id="JBAMIC010000022">
    <property type="protein sequence ID" value="KAK7092100.1"/>
    <property type="molecule type" value="Genomic_DNA"/>
</dbReference>
<comment type="caution">
    <text evidence="14">The sequence shown here is derived from an EMBL/GenBank/DDBJ whole genome shotgun (WGS) entry which is preliminary data.</text>
</comment>
<dbReference type="GO" id="GO:0005737">
    <property type="term" value="C:cytoplasm"/>
    <property type="evidence" value="ECO:0007669"/>
    <property type="project" value="UniProtKB-SubCell"/>
</dbReference>
<dbReference type="PANTHER" id="PTHR12128">
    <property type="entry name" value="DIHYDRODIPICOLINATE SYNTHASE"/>
    <property type="match status" value="1"/>
</dbReference>
<evidence type="ECO:0000313" key="14">
    <source>
        <dbReference type="EMBL" id="KAK7092100.1"/>
    </source>
</evidence>
<evidence type="ECO:0000256" key="13">
    <source>
        <dbReference type="PIRSR" id="PIRSR001365-2"/>
    </source>
</evidence>
<dbReference type="PIRSF" id="PIRSF001365">
    <property type="entry name" value="DHDPS"/>
    <property type="match status" value="1"/>
</dbReference>
<dbReference type="InterPro" id="IPR002220">
    <property type="entry name" value="DapA-like"/>
</dbReference>
<reference evidence="14 15" key="1">
    <citation type="submission" date="2024-02" db="EMBL/GenBank/DDBJ databases">
        <title>Chromosome-scale genome assembly of the rough periwinkle Littorina saxatilis.</title>
        <authorList>
            <person name="De Jode A."/>
            <person name="Faria R."/>
            <person name="Formenti G."/>
            <person name="Sims Y."/>
            <person name="Smith T.P."/>
            <person name="Tracey A."/>
            <person name="Wood J.M.D."/>
            <person name="Zagrodzka Z.B."/>
            <person name="Johannesson K."/>
            <person name="Butlin R.K."/>
            <person name="Leder E.H."/>
        </authorList>
    </citation>
    <scope>NUCLEOTIDE SEQUENCE [LARGE SCALE GENOMIC DNA]</scope>
    <source>
        <strain evidence="14">Snail1</strain>
        <tissue evidence="14">Muscle</tissue>
    </source>
</reference>
<evidence type="ECO:0000256" key="2">
    <source>
        <dbReference type="ARBA" id="ARBA00004878"/>
    </source>
</evidence>
<sequence>MEDFKLTGVLPATFTPMKANGDVDYDKIDEYCEFLSREGIRQIYVNGSTGEGPSLTAEERMRLTECWVKYGKKNGRLSKIIIQVGGTCLKDSITMAKHAETIGADAISTLPPLYFPVATPQDLVEHVRAVAAAAPTIPMYYYHIPFRSGVNINMEQFLLAGRDVIPTLRGIKFSDKDLVQMCACLRTKDARGRNFNIVFGSDEQMLGAMALGADGAIGSTYNWMSGTFRRLLTRLDQGDLQAARLEQTRSQDVVKQVFAFGEKTNGTVSTLKVVMSLVGLDLGPVRGPMRELETKDKEAFFKALTDLGFMEWRKE</sequence>
<feature type="binding site" evidence="13">
    <location>
        <position position="217"/>
    </location>
    <ligand>
        <name>pyruvate</name>
        <dbReference type="ChEBI" id="CHEBI:15361"/>
    </ligand>
</feature>
<keyword evidence="8" id="KW-0704">Schiff base</keyword>
<dbReference type="InterPro" id="IPR013785">
    <property type="entry name" value="Aldolase_TIM"/>
</dbReference>
<dbReference type="AlphaFoldDB" id="A0AAN9ARZ6"/>
<dbReference type="Pfam" id="PF00701">
    <property type="entry name" value="DHDPS"/>
    <property type="match status" value="1"/>
</dbReference>
<evidence type="ECO:0000256" key="7">
    <source>
        <dbReference type="ARBA" id="ARBA00023239"/>
    </source>
</evidence>
<feature type="active site" description="Proton donor/acceptor" evidence="12">
    <location>
        <position position="142"/>
    </location>
</feature>
<name>A0AAN9ARZ6_9CAEN</name>
<evidence type="ECO:0000256" key="12">
    <source>
        <dbReference type="PIRSR" id="PIRSR001365-1"/>
    </source>
</evidence>
<proteinExistence type="inferred from homology"/>
<evidence type="ECO:0000313" key="15">
    <source>
        <dbReference type="Proteomes" id="UP001374579"/>
    </source>
</evidence>
<dbReference type="SUPFAM" id="SSF51569">
    <property type="entry name" value="Aldolase"/>
    <property type="match status" value="1"/>
</dbReference>
<comment type="similarity">
    <text evidence="3">Belongs to the DapA family. NanA subfamily.</text>
</comment>
<comment type="pathway">
    <text evidence="2">Amino-sugar metabolism; N-acetylneuraminate degradation.</text>
</comment>